<dbReference type="Pfam" id="PF04199">
    <property type="entry name" value="Cyclase"/>
    <property type="match status" value="1"/>
</dbReference>
<dbReference type="PANTHER" id="PTHR31118:SF12">
    <property type="entry name" value="CYCLASE-LIKE PROTEIN 2"/>
    <property type="match status" value="1"/>
</dbReference>
<dbReference type="STRING" id="1618574.UT24_C0009G0140"/>
<gene>
    <name evidence="1" type="ORF">UT24_C0009G0140</name>
</gene>
<dbReference type="InterPro" id="IPR007325">
    <property type="entry name" value="KFase/CYL"/>
</dbReference>
<reference evidence="1 2" key="1">
    <citation type="journal article" date="2015" name="Nature">
        <title>rRNA introns, odd ribosomes, and small enigmatic genomes across a large radiation of phyla.</title>
        <authorList>
            <person name="Brown C.T."/>
            <person name="Hug L.A."/>
            <person name="Thomas B.C."/>
            <person name="Sharon I."/>
            <person name="Castelle C.J."/>
            <person name="Singh A."/>
            <person name="Wilkins M.J."/>
            <person name="Williams K.H."/>
            <person name="Banfield J.F."/>
        </authorList>
    </citation>
    <scope>NUCLEOTIDE SEQUENCE [LARGE SCALE GENOMIC DNA]</scope>
</reference>
<comment type="caution">
    <text evidence="1">The sequence shown here is derived from an EMBL/GenBank/DDBJ whole genome shotgun (WGS) entry which is preliminary data.</text>
</comment>
<dbReference type="InterPro" id="IPR037175">
    <property type="entry name" value="KFase_sf"/>
</dbReference>
<organism evidence="1 2">
    <name type="scientific">Candidatus Woesebacteria bacterium GW2011_GWB1_39_12</name>
    <dbReference type="NCBI Taxonomy" id="1618574"/>
    <lineage>
        <taxon>Bacteria</taxon>
        <taxon>Candidatus Woeseibacteriota</taxon>
    </lineage>
</organism>
<dbReference type="EMBL" id="LBWB01000009">
    <property type="protein sequence ID" value="KKR00823.1"/>
    <property type="molecule type" value="Genomic_DNA"/>
</dbReference>
<evidence type="ECO:0000313" key="2">
    <source>
        <dbReference type="Proteomes" id="UP000033881"/>
    </source>
</evidence>
<name>A0A0G0MC91_9BACT</name>
<sequence>MEIVDLSQSLFDGMEVYPGDPEVRIKQIHTLNKEGWRLRYLQFSTHIGTHADGLSHMDKKGTTIDKMPISKFIGKTVLVKPSDNFPQGIGLAFRDNILGLDIFKKIVDARPLFVIAGDKCDFELEMERKLLQAGVLTMAGLVNMNKLPRNKPFTFYGVPLNIKNGDGSPIRAFAVLG</sequence>
<accession>A0A0G0MC91</accession>
<dbReference type="AlphaFoldDB" id="A0A0G0MC91"/>
<dbReference type="PANTHER" id="PTHR31118">
    <property type="entry name" value="CYCLASE-LIKE PROTEIN 2"/>
    <property type="match status" value="1"/>
</dbReference>
<dbReference type="Proteomes" id="UP000033881">
    <property type="component" value="Unassembled WGS sequence"/>
</dbReference>
<proteinExistence type="predicted"/>
<protein>
    <submittedName>
        <fullName evidence="1">Cyclase family protein</fullName>
    </submittedName>
</protein>
<dbReference type="GO" id="GO:0004061">
    <property type="term" value="F:arylformamidase activity"/>
    <property type="evidence" value="ECO:0007669"/>
    <property type="project" value="InterPro"/>
</dbReference>
<dbReference type="Gene3D" id="3.50.30.50">
    <property type="entry name" value="Putative cyclase"/>
    <property type="match status" value="2"/>
</dbReference>
<evidence type="ECO:0000313" key="1">
    <source>
        <dbReference type="EMBL" id="KKR00823.1"/>
    </source>
</evidence>
<dbReference type="GO" id="GO:0019441">
    <property type="term" value="P:L-tryptophan catabolic process to kynurenine"/>
    <property type="evidence" value="ECO:0007669"/>
    <property type="project" value="InterPro"/>
</dbReference>
<dbReference type="SUPFAM" id="SSF102198">
    <property type="entry name" value="Putative cyclase"/>
    <property type="match status" value="1"/>
</dbReference>